<evidence type="ECO:0000256" key="1">
    <source>
        <dbReference type="RuleBase" id="RU004349"/>
    </source>
</evidence>
<feature type="transmembrane region" description="Helical" evidence="2">
    <location>
        <begin position="118"/>
        <end position="145"/>
    </location>
</feature>
<evidence type="ECO:0000313" key="3">
    <source>
        <dbReference type="EMBL" id="MQY06432.1"/>
    </source>
</evidence>
<dbReference type="PRINTS" id="PR00303">
    <property type="entry name" value="SECYTRNLCASE"/>
</dbReference>
<name>A0A7K0C017_9ACTN</name>
<protein>
    <submittedName>
        <fullName evidence="3">Protein translocase subunit SecY</fullName>
    </submittedName>
</protein>
<dbReference type="Gene3D" id="1.10.3370.10">
    <property type="entry name" value="SecY subunit domain"/>
    <property type="match status" value="1"/>
</dbReference>
<feature type="transmembrane region" description="Helical" evidence="2">
    <location>
        <begin position="226"/>
        <end position="247"/>
    </location>
</feature>
<comment type="similarity">
    <text evidence="1">Belongs to the SecY/SEC61-alpha family.</text>
</comment>
<feature type="transmembrane region" description="Helical" evidence="2">
    <location>
        <begin position="157"/>
        <end position="177"/>
    </location>
</feature>
<comment type="caution">
    <text evidence="3">The sequence shown here is derived from an EMBL/GenBank/DDBJ whole genome shotgun (WGS) entry which is preliminary data.</text>
</comment>
<keyword evidence="2" id="KW-0472">Membrane</keyword>
<dbReference type="PANTHER" id="PTHR10906">
    <property type="entry name" value="SECY/SEC61-ALPHA FAMILY MEMBER"/>
    <property type="match status" value="1"/>
</dbReference>
<feature type="transmembrane region" description="Helical" evidence="2">
    <location>
        <begin position="343"/>
        <end position="362"/>
    </location>
</feature>
<dbReference type="InterPro" id="IPR023201">
    <property type="entry name" value="SecY_dom_sf"/>
</dbReference>
<dbReference type="Pfam" id="PF00344">
    <property type="entry name" value="SecY"/>
    <property type="match status" value="1"/>
</dbReference>
<proteinExistence type="inferred from homology"/>
<keyword evidence="2" id="KW-0812">Transmembrane</keyword>
<feature type="transmembrane region" description="Helical" evidence="2">
    <location>
        <begin position="84"/>
        <end position="106"/>
    </location>
</feature>
<keyword evidence="4" id="KW-1185">Reference proteome</keyword>
<dbReference type="RefSeq" id="WP_194293415.1">
    <property type="nucleotide sequence ID" value="NZ_WEGH01000003.1"/>
</dbReference>
<reference evidence="3 4" key="1">
    <citation type="submission" date="2019-10" db="EMBL/GenBank/DDBJ databases">
        <title>Actinomadura rubteroloni sp. nov. and Actinomadura macrotermitis sp. nov., isolated from the gut of fungus growing-termite Macrotermes natalensis.</title>
        <authorList>
            <person name="Benndorf R."/>
            <person name="Martin K."/>
            <person name="Kuefner M."/>
            <person name="De Beer W."/>
            <person name="Kaster A.-K."/>
            <person name="Vollmers J."/>
            <person name="Poulsen M."/>
            <person name="Beemelmanns C."/>
        </authorList>
    </citation>
    <scope>NUCLEOTIDE SEQUENCE [LARGE SCALE GENOMIC DNA]</scope>
    <source>
        <strain evidence="3 4">RB68</strain>
    </source>
</reference>
<keyword evidence="2" id="KW-1133">Transmembrane helix</keyword>
<sequence>MFRVGQNLPAPGVDVRAVKACTDRAARDHHFDLYGLADLFSGGGLPRLTVFALGVLPVITAGLLVSLLAAVSPRMRERVKAGPVSLRALTAGVAVLEAAGLVALAASRHLVPGCRRDLLHGTGVLTVTAFVVCVAAGAVLTLWLAGLITRYGIGDGVTVLMYASIIAVLPRQLWHAYGSQGGPVFALVLALTVAAGVGVVCLAQAQRRIPIQYSKRMMGRRPFGGTATYVPVRVTQAGITPITYASVLMFPPVLRDGGVWQLALFCVVFVFLHFFVAATFDVQEVSDKLKRAGGFVPGIRPGRPTAEYLGYVLQRLTAGGVFFQGMLLLVPVVVALVSGAADGFPLGLVIALLMFVRLCDLLPGLFRAEAMRAYAGFLK</sequence>
<organism evidence="3 4">
    <name type="scientific">Actinomadura macrotermitis</name>
    <dbReference type="NCBI Taxonomy" id="2585200"/>
    <lineage>
        <taxon>Bacteria</taxon>
        <taxon>Bacillati</taxon>
        <taxon>Actinomycetota</taxon>
        <taxon>Actinomycetes</taxon>
        <taxon>Streptosporangiales</taxon>
        <taxon>Thermomonosporaceae</taxon>
        <taxon>Actinomadura</taxon>
    </lineage>
</organism>
<dbReference type="Proteomes" id="UP000487268">
    <property type="component" value="Unassembled WGS sequence"/>
</dbReference>
<dbReference type="AlphaFoldDB" id="A0A7K0C017"/>
<gene>
    <name evidence="3" type="primary">secY_2</name>
    <name evidence="3" type="ORF">ACRB68_45200</name>
</gene>
<feature type="transmembrane region" description="Helical" evidence="2">
    <location>
        <begin position="259"/>
        <end position="280"/>
    </location>
</feature>
<evidence type="ECO:0000313" key="4">
    <source>
        <dbReference type="Proteomes" id="UP000487268"/>
    </source>
</evidence>
<dbReference type="PIRSF" id="PIRSF004557">
    <property type="entry name" value="SecY"/>
    <property type="match status" value="1"/>
</dbReference>
<dbReference type="GO" id="GO:0015031">
    <property type="term" value="P:protein transport"/>
    <property type="evidence" value="ECO:0007669"/>
    <property type="project" value="InterPro"/>
</dbReference>
<dbReference type="EMBL" id="WEGH01000003">
    <property type="protein sequence ID" value="MQY06432.1"/>
    <property type="molecule type" value="Genomic_DNA"/>
</dbReference>
<feature type="transmembrane region" description="Helical" evidence="2">
    <location>
        <begin position="183"/>
        <end position="205"/>
    </location>
</feature>
<dbReference type="GO" id="GO:0016020">
    <property type="term" value="C:membrane"/>
    <property type="evidence" value="ECO:0007669"/>
    <property type="project" value="InterPro"/>
</dbReference>
<dbReference type="InterPro" id="IPR002208">
    <property type="entry name" value="SecY/SEC61-alpha"/>
</dbReference>
<dbReference type="SUPFAM" id="SSF103491">
    <property type="entry name" value="Preprotein translocase SecY subunit"/>
    <property type="match status" value="1"/>
</dbReference>
<accession>A0A7K0C017</accession>
<feature type="transmembrane region" description="Helical" evidence="2">
    <location>
        <begin position="48"/>
        <end position="72"/>
    </location>
</feature>
<feature type="transmembrane region" description="Helical" evidence="2">
    <location>
        <begin position="316"/>
        <end position="337"/>
    </location>
</feature>
<evidence type="ECO:0000256" key="2">
    <source>
        <dbReference type="SAM" id="Phobius"/>
    </source>
</evidence>